<comment type="catalytic activity">
    <reaction evidence="2">
        <text>Endonucleolytic cleavage of RNA, removing 5'-extranucleotides from tRNA precursor.</text>
        <dbReference type="EC" id="3.1.26.5"/>
    </reaction>
</comment>
<dbReference type="EMBL" id="AP018930">
    <property type="protein sequence ID" value="BBG27178.1"/>
    <property type="molecule type" value="Genomic_DNA"/>
</dbReference>
<dbReference type="RefSeq" id="WP_054844932.1">
    <property type="nucleotide sequence ID" value="NZ_AP018929.1"/>
</dbReference>
<comment type="subcellular location">
    <subcellularLocation>
        <location evidence="2">Cytoplasm</location>
    </subcellularLocation>
</comment>
<dbReference type="KEGG" id="step:IC006_1732"/>
<keyword evidence="3" id="KW-0812">Transmembrane</keyword>
<dbReference type="GO" id="GO:0001682">
    <property type="term" value="P:tRNA 5'-leader removal"/>
    <property type="evidence" value="ECO:0007669"/>
    <property type="project" value="UniProtKB-UniRule"/>
</dbReference>
<reference evidence="7" key="1">
    <citation type="submission" date="2018-09" db="EMBL/GenBank/DDBJ databases">
        <title>Complete Genome Sequencing of Sulfolobus sp. JCM 16834.</title>
        <authorList>
            <person name="Kato S."/>
            <person name="Itoh T."/>
            <person name="Ohkuma M."/>
        </authorList>
    </citation>
    <scope>NUCLEOTIDE SEQUENCE [LARGE SCALE GENOMIC DNA]</scope>
    <source>
        <strain evidence="7">IC-007</strain>
    </source>
</reference>
<dbReference type="Proteomes" id="UP000322983">
    <property type="component" value="Chromosome"/>
</dbReference>
<comment type="function">
    <text evidence="2">Part of ribonuclease P, a protein complex that generates mature tRNA molecules by cleaving their 5'-ends.</text>
</comment>
<accession>A0A510E557</accession>
<keyword evidence="2" id="KW-0963">Cytoplasm</keyword>
<keyword evidence="2" id="KW-0540">Nuclease</keyword>
<dbReference type="GO" id="GO:0030677">
    <property type="term" value="C:ribonuclease P complex"/>
    <property type="evidence" value="ECO:0007669"/>
    <property type="project" value="UniProtKB-UniRule"/>
</dbReference>
<keyword evidence="3" id="KW-0472">Membrane</keyword>
<proteinExistence type="inferred from homology"/>
<comment type="subunit">
    <text evidence="2">Consists of a catalytic RNA component and at least 4-5 protein subunits.</text>
</comment>
<dbReference type="InterPro" id="IPR038085">
    <property type="entry name" value="Rnp2-like_sf"/>
</dbReference>
<dbReference type="AlphaFoldDB" id="A0A510E557"/>
<evidence type="ECO:0000256" key="3">
    <source>
        <dbReference type="SAM" id="Phobius"/>
    </source>
</evidence>
<evidence type="ECO:0000313" key="5">
    <source>
        <dbReference type="EMBL" id="BBG27178.1"/>
    </source>
</evidence>
<dbReference type="EC" id="3.1.26.5" evidence="2"/>
<feature type="transmembrane region" description="Helical" evidence="3">
    <location>
        <begin position="6"/>
        <end position="24"/>
    </location>
</feature>
<dbReference type="OrthoDB" id="34695at2157"/>
<dbReference type="GO" id="GO:0004526">
    <property type="term" value="F:ribonuclease P activity"/>
    <property type="evidence" value="ECO:0007669"/>
    <property type="project" value="UniProtKB-UniRule"/>
</dbReference>
<dbReference type="Proteomes" id="UP000325030">
    <property type="component" value="Chromosome"/>
</dbReference>
<keyword evidence="2" id="KW-0255">Endonuclease</keyword>
<dbReference type="Gene3D" id="3.30.70.3250">
    <property type="entry name" value="Ribonuclease P, Pop5 subunit"/>
    <property type="match status" value="1"/>
</dbReference>
<evidence type="ECO:0000256" key="2">
    <source>
        <dbReference type="HAMAP-Rule" id="MF_00755"/>
    </source>
</evidence>
<reference evidence="5 6" key="2">
    <citation type="journal article" date="2020" name="Int. J. Syst. Evol. Microbiol.">
        <title>Sulfuracidifex tepidarius gen. nov., sp. nov. and transfer of Sulfolobus metallicus Huber and Stetter 1992 to the genus Sulfuracidifex as Sulfuracidifex metallicus comb. nov.</title>
        <authorList>
            <person name="Itoh T."/>
            <person name="Miura T."/>
            <person name="Sakai H.D."/>
            <person name="Kato S."/>
            <person name="Ohkuma M."/>
            <person name="Takashina T."/>
        </authorList>
    </citation>
    <scope>NUCLEOTIDE SEQUENCE</scope>
    <source>
        <strain evidence="4 6">IC-006</strain>
        <strain evidence="5">IC-007</strain>
    </source>
</reference>
<keyword evidence="2" id="KW-0378">Hydrolase</keyword>
<name>A0A510E557_9CREN</name>
<evidence type="ECO:0000313" key="7">
    <source>
        <dbReference type="Proteomes" id="UP000325030"/>
    </source>
</evidence>
<dbReference type="STRING" id="1294262.GCA_001316085_00285"/>
<keyword evidence="6" id="KW-1185">Reference proteome</keyword>
<dbReference type="EMBL" id="AP018929">
    <property type="protein sequence ID" value="BBG24420.1"/>
    <property type="molecule type" value="Genomic_DNA"/>
</dbReference>
<dbReference type="Pfam" id="PF01900">
    <property type="entry name" value="RNase_P_Rpp14"/>
    <property type="match status" value="1"/>
</dbReference>
<keyword evidence="1 2" id="KW-0819">tRNA processing</keyword>
<evidence type="ECO:0000313" key="6">
    <source>
        <dbReference type="Proteomes" id="UP000322983"/>
    </source>
</evidence>
<dbReference type="GO" id="GO:0005737">
    <property type="term" value="C:cytoplasm"/>
    <property type="evidence" value="ECO:0007669"/>
    <property type="project" value="UniProtKB-SubCell"/>
</dbReference>
<comment type="similarity">
    <text evidence="2">Belongs to the eukaryotic/archaeal RNase P protein component 2 family.</text>
</comment>
<keyword evidence="3" id="KW-1133">Transmembrane helix</keyword>
<gene>
    <name evidence="2" type="primary">rnp2</name>
    <name evidence="4" type="ORF">IC006_1732</name>
    <name evidence="5" type="ORF">IC007_1710</name>
</gene>
<sequence length="148" mass="16705">MIQTILDIAFTIWLLSITVLILKFRNNRRYTFEMVNIPNGKELVKAKRYIVFNIVIEGEPISSGDIEQAVRSSLKDLLGNVWLDIANPRVIFFSINKREGIISTTRTGYKAVIASLPLIKRIGESKVLLIPTKTTGSLKKAKYIIGIK</sequence>
<protein>
    <recommendedName>
        <fullName evidence="2">Ribonuclease P protein component 2</fullName>
        <shortName evidence="2">RNase P component 2</shortName>
        <ecNumber evidence="2">3.1.26.5</ecNumber>
    </recommendedName>
    <alternativeName>
        <fullName evidence="2">Pop5</fullName>
    </alternativeName>
</protein>
<dbReference type="HAMAP" id="MF_00755">
    <property type="entry name" value="RNase_P_2"/>
    <property type="match status" value="1"/>
</dbReference>
<accession>A0A510DWQ5</accession>
<dbReference type="SUPFAM" id="SSF160350">
    <property type="entry name" value="Rnp2-like"/>
    <property type="match status" value="1"/>
</dbReference>
<dbReference type="GeneID" id="41718046"/>
<dbReference type="InterPro" id="IPR002759">
    <property type="entry name" value="Pop5/Rpp14/Rnp2-like"/>
</dbReference>
<evidence type="ECO:0000256" key="1">
    <source>
        <dbReference type="ARBA" id="ARBA00022694"/>
    </source>
</evidence>
<organism evidence="5 7">
    <name type="scientific">Sulfuracidifex tepidarius</name>
    <dbReference type="NCBI Taxonomy" id="1294262"/>
    <lineage>
        <taxon>Archaea</taxon>
        <taxon>Thermoproteota</taxon>
        <taxon>Thermoprotei</taxon>
        <taxon>Sulfolobales</taxon>
        <taxon>Sulfolobaceae</taxon>
        <taxon>Sulfuracidifex</taxon>
    </lineage>
</organism>
<evidence type="ECO:0000313" key="4">
    <source>
        <dbReference type="EMBL" id="BBG24420.1"/>
    </source>
</evidence>